<evidence type="ECO:0008006" key="3">
    <source>
        <dbReference type="Google" id="ProtNLM"/>
    </source>
</evidence>
<evidence type="ECO:0000313" key="1">
    <source>
        <dbReference type="EMBL" id="OGI89525.1"/>
    </source>
</evidence>
<reference evidence="1 2" key="1">
    <citation type="journal article" date="2016" name="Nat. Commun.">
        <title>Thousands of microbial genomes shed light on interconnected biogeochemical processes in an aquifer system.</title>
        <authorList>
            <person name="Anantharaman K."/>
            <person name="Brown C.T."/>
            <person name="Hug L.A."/>
            <person name="Sharon I."/>
            <person name="Castelle C.J."/>
            <person name="Probst A.J."/>
            <person name="Thomas B.C."/>
            <person name="Singh A."/>
            <person name="Wilkins M.J."/>
            <person name="Karaoz U."/>
            <person name="Brodie E.L."/>
            <person name="Williams K.H."/>
            <person name="Hubbard S.S."/>
            <person name="Banfield J.F."/>
        </authorList>
    </citation>
    <scope>NUCLEOTIDE SEQUENCE [LARGE SCALE GENOMIC DNA]</scope>
</reference>
<protein>
    <recommendedName>
        <fullName evidence="3">Zinc-binding domain-containing protein</fullName>
    </recommendedName>
</protein>
<dbReference type="AlphaFoldDB" id="A0A1F6X5Z5"/>
<sequence length="580" mass="68260">MQNETKNCQNCKKDFTIESEDFKFYEKIKVPPPTFCPDCRLIRRLTWRNERSLYRRICNLCEKKIIAMYHSSSPFPVYCRECWYGDGWDPASFAREYDMQKPFFEQYKEFSNTVPRLALWQRNVINSDYSNMTGESKNVYLSVSVVKNSENIFYSKSVDGSRDILDCMNIINSENLYENTEAQGNYNSQYLLLCRNCMDSYYSFDCINCSDCFLSYNLRNKKFCIRNKQYSKEEYLKEIEKFDLKSRTSREKKLAEEFEKIKKEAIFRFGNTTKAVNSTGNNLLNVKNCKNCFGVYNTEDSKNCFRIFDSRDCMDVDYAGWSELVYEYTTGAKDAFNVKFSYSAMEAVRNAEYTESCRNCNNIFGCISLRNKENAILNKVYSKKEFTALRKKIIGQMEYMPYVDAGGRVYKYGEFFPIEVSPWAYNETPAQELAPITKEEAGESGYPWRKLEKKNFKITIPADKIPDSIENVDKKILKEVLGCAHGEFCNHQCSSAFRITDYELKFHKKHNIPIPNLCPNCRYYTRFAIIPELKLYTRSCVCEKVNHNHKEKCLNEFETAYAPERLEKVYCESCYNKEVY</sequence>
<name>A0A1F6X5Z5_9BACT</name>
<gene>
    <name evidence="1" type="ORF">A2911_01405</name>
</gene>
<accession>A0A1F6X5Z5</accession>
<organism evidence="1 2">
    <name type="scientific">Candidatus Nomurabacteria bacterium RIFCSPLOWO2_01_FULL_40_15</name>
    <dbReference type="NCBI Taxonomy" id="1801772"/>
    <lineage>
        <taxon>Bacteria</taxon>
        <taxon>Candidatus Nomuraibacteriota</taxon>
    </lineage>
</organism>
<dbReference type="EMBL" id="MFUW01000028">
    <property type="protein sequence ID" value="OGI89525.1"/>
    <property type="molecule type" value="Genomic_DNA"/>
</dbReference>
<comment type="caution">
    <text evidence="1">The sequence shown here is derived from an EMBL/GenBank/DDBJ whole genome shotgun (WGS) entry which is preliminary data.</text>
</comment>
<evidence type="ECO:0000313" key="2">
    <source>
        <dbReference type="Proteomes" id="UP000176814"/>
    </source>
</evidence>
<proteinExistence type="predicted"/>
<dbReference type="Proteomes" id="UP000176814">
    <property type="component" value="Unassembled WGS sequence"/>
</dbReference>